<evidence type="ECO:0000313" key="1">
    <source>
        <dbReference type="EMBL" id="CAG6741249.1"/>
    </source>
</evidence>
<dbReference type="InterPro" id="IPR036514">
    <property type="entry name" value="SGNH_hydro_sf"/>
</dbReference>
<accession>A0A8D8Z6C1</accession>
<sequence length="155" mass="17632">MDFDVLHPGKARTVPFLSLCLAKSGASITTLPNQPYFYIIHSQYFLVNPAVNHKNDVLILLAGTNDFLKSVNVNAIKQAHKKLVKYCTKRFKHVLLCQIPPIPKLSIEANENIKLFNMWLLNVYSQNPYLRHHNPFLLSLHLRPSLTSLSSGQIL</sequence>
<dbReference type="Gene3D" id="3.40.50.1110">
    <property type="entry name" value="SGNH hydrolase"/>
    <property type="match status" value="1"/>
</dbReference>
<reference evidence="1" key="1">
    <citation type="submission" date="2021-05" db="EMBL/GenBank/DDBJ databases">
        <authorList>
            <person name="Alioto T."/>
            <person name="Alioto T."/>
            <person name="Gomez Garrido J."/>
        </authorList>
    </citation>
    <scope>NUCLEOTIDE SEQUENCE</scope>
</reference>
<name>A0A8D8Z6C1_9HEMI</name>
<dbReference type="EMBL" id="HBUF01424561">
    <property type="protein sequence ID" value="CAG6741249.1"/>
    <property type="molecule type" value="Transcribed_RNA"/>
</dbReference>
<dbReference type="AlphaFoldDB" id="A0A8D8Z6C1"/>
<dbReference type="SUPFAM" id="SSF52266">
    <property type="entry name" value="SGNH hydrolase"/>
    <property type="match status" value="1"/>
</dbReference>
<protein>
    <submittedName>
        <fullName evidence="1">Uncharacterized protein</fullName>
    </submittedName>
</protein>
<organism evidence="1">
    <name type="scientific">Cacopsylla melanoneura</name>
    <dbReference type="NCBI Taxonomy" id="428564"/>
    <lineage>
        <taxon>Eukaryota</taxon>
        <taxon>Metazoa</taxon>
        <taxon>Ecdysozoa</taxon>
        <taxon>Arthropoda</taxon>
        <taxon>Hexapoda</taxon>
        <taxon>Insecta</taxon>
        <taxon>Pterygota</taxon>
        <taxon>Neoptera</taxon>
        <taxon>Paraneoptera</taxon>
        <taxon>Hemiptera</taxon>
        <taxon>Sternorrhyncha</taxon>
        <taxon>Psylloidea</taxon>
        <taxon>Psyllidae</taxon>
        <taxon>Psyllinae</taxon>
        <taxon>Cacopsylla</taxon>
    </lineage>
</organism>
<proteinExistence type="predicted"/>